<dbReference type="PANTHER" id="PTHR15822:SF4">
    <property type="entry name" value="TYROSYL-DNA PHOSPHODIESTERASE 2"/>
    <property type="match status" value="1"/>
</dbReference>
<evidence type="ECO:0000256" key="2">
    <source>
        <dbReference type="ARBA" id="ARBA00001946"/>
    </source>
</evidence>
<reference evidence="11" key="1">
    <citation type="submission" date="2020-11" db="EMBL/GenBank/DDBJ databases">
        <authorList>
            <person name="Tran Van P."/>
        </authorList>
    </citation>
    <scope>NUCLEOTIDE SEQUENCE</scope>
</reference>
<gene>
    <name evidence="11" type="ORF">CTOB1V02_LOCUS7282</name>
</gene>
<dbReference type="GO" id="GO:0005737">
    <property type="term" value="C:cytoplasm"/>
    <property type="evidence" value="ECO:0007669"/>
    <property type="project" value="TreeGrafter"/>
</dbReference>
<dbReference type="OrthoDB" id="9975959at2759"/>
<comment type="cofactor">
    <cofactor evidence="1">
        <name>Mn(2+)</name>
        <dbReference type="ChEBI" id="CHEBI:29035"/>
    </cofactor>
</comment>
<evidence type="ECO:0000256" key="10">
    <source>
        <dbReference type="ARBA" id="ARBA00023242"/>
    </source>
</evidence>
<name>A0A7R8WI73_9CRUS</name>
<keyword evidence="6" id="KW-0227">DNA damage</keyword>
<comment type="cofactor">
    <cofactor evidence="2">
        <name>Mg(2+)</name>
        <dbReference type="ChEBI" id="CHEBI:18420"/>
    </cofactor>
</comment>
<evidence type="ECO:0000256" key="6">
    <source>
        <dbReference type="ARBA" id="ARBA00022763"/>
    </source>
</evidence>
<dbReference type="Gene3D" id="3.60.10.10">
    <property type="entry name" value="Endonuclease/exonuclease/phosphatase"/>
    <property type="match status" value="1"/>
</dbReference>
<dbReference type="AlphaFoldDB" id="A0A7R8WI73"/>
<keyword evidence="5" id="KW-0479">Metal-binding</keyword>
<evidence type="ECO:0000256" key="7">
    <source>
        <dbReference type="ARBA" id="ARBA00022801"/>
    </source>
</evidence>
<dbReference type="GO" id="GO:0016605">
    <property type="term" value="C:PML body"/>
    <property type="evidence" value="ECO:0007669"/>
    <property type="project" value="TreeGrafter"/>
</dbReference>
<keyword evidence="7" id="KW-0378">Hydrolase</keyword>
<sequence length="148" mass="16982">THLGNRPLCIMTSHLESTKNCAKERKEQLNQAFNEIKNLGEETTCIFAGDLNLRDSEVTSLPIDFVDVWEATGASDVFKYTWDSMRNTNIGFRGPKLRFDRMYLKSNNDSPPLLQPLEFGLVGIRVLRGKQYFPSDHWGIRALFQVNE</sequence>
<keyword evidence="4" id="KW-0540">Nuclease</keyword>
<dbReference type="GO" id="GO:0070260">
    <property type="term" value="F:5'-tyrosyl-DNA phosphodiesterase activity"/>
    <property type="evidence" value="ECO:0007669"/>
    <property type="project" value="TreeGrafter"/>
</dbReference>
<accession>A0A7R8WI73</accession>
<dbReference type="InterPro" id="IPR036691">
    <property type="entry name" value="Endo/exonu/phosph_ase_sf"/>
</dbReference>
<evidence type="ECO:0000256" key="8">
    <source>
        <dbReference type="ARBA" id="ARBA00022842"/>
    </source>
</evidence>
<proteinExistence type="predicted"/>
<evidence type="ECO:0000256" key="3">
    <source>
        <dbReference type="ARBA" id="ARBA00004123"/>
    </source>
</evidence>
<keyword evidence="8" id="KW-0460">Magnesium</keyword>
<dbReference type="InterPro" id="IPR051547">
    <property type="entry name" value="TDP2-like"/>
</dbReference>
<comment type="subcellular location">
    <subcellularLocation>
        <location evidence="3">Nucleus</location>
    </subcellularLocation>
</comment>
<dbReference type="EMBL" id="OB662048">
    <property type="protein sequence ID" value="CAD7229411.1"/>
    <property type="molecule type" value="Genomic_DNA"/>
</dbReference>
<dbReference type="SUPFAM" id="SSF56219">
    <property type="entry name" value="DNase I-like"/>
    <property type="match status" value="1"/>
</dbReference>
<dbReference type="PANTHER" id="PTHR15822">
    <property type="entry name" value="TRAF AND TNF RECEPTOR-ASSOCIATED PROTEIN"/>
    <property type="match status" value="1"/>
</dbReference>
<evidence type="ECO:0000256" key="4">
    <source>
        <dbReference type="ARBA" id="ARBA00022722"/>
    </source>
</evidence>
<evidence type="ECO:0000256" key="9">
    <source>
        <dbReference type="ARBA" id="ARBA00023204"/>
    </source>
</evidence>
<evidence type="ECO:0000256" key="5">
    <source>
        <dbReference type="ARBA" id="ARBA00022723"/>
    </source>
</evidence>
<dbReference type="GO" id="GO:0004518">
    <property type="term" value="F:nuclease activity"/>
    <property type="evidence" value="ECO:0007669"/>
    <property type="project" value="UniProtKB-KW"/>
</dbReference>
<evidence type="ECO:0000256" key="1">
    <source>
        <dbReference type="ARBA" id="ARBA00001936"/>
    </source>
</evidence>
<dbReference type="GO" id="GO:0006302">
    <property type="term" value="P:double-strand break repair"/>
    <property type="evidence" value="ECO:0007669"/>
    <property type="project" value="TreeGrafter"/>
</dbReference>
<keyword evidence="9" id="KW-0234">DNA repair</keyword>
<dbReference type="GO" id="GO:0003697">
    <property type="term" value="F:single-stranded DNA binding"/>
    <property type="evidence" value="ECO:0007669"/>
    <property type="project" value="TreeGrafter"/>
</dbReference>
<dbReference type="GO" id="GO:0046872">
    <property type="term" value="F:metal ion binding"/>
    <property type="evidence" value="ECO:0007669"/>
    <property type="project" value="UniProtKB-KW"/>
</dbReference>
<protein>
    <submittedName>
        <fullName evidence="11">Uncharacterized protein</fullName>
    </submittedName>
</protein>
<evidence type="ECO:0000313" key="11">
    <source>
        <dbReference type="EMBL" id="CAD7229411.1"/>
    </source>
</evidence>
<feature type="non-terminal residue" evidence="11">
    <location>
        <position position="148"/>
    </location>
</feature>
<keyword evidence="10" id="KW-0539">Nucleus</keyword>
<organism evidence="11">
    <name type="scientific">Cyprideis torosa</name>
    <dbReference type="NCBI Taxonomy" id="163714"/>
    <lineage>
        <taxon>Eukaryota</taxon>
        <taxon>Metazoa</taxon>
        <taxon>Ecdysozoa</taxon>
        <taxon>Arthropoda</taxon>
        <taxon>Crustacea</taxon>
        <taxon>Oligostraca</taxon>
        <taxon>Ostracoda</taxon>
        <taxon>Podocopa</taxon>
        <taxon>Podocopida</taxon>
        <taxon>Cytherocopina</taxon>
        <taxon>Cytheroidea</taxon>
        <taxon>Cytherideidae</taxon>
        <taxon>Cyprideis</taxon>
    </lineage>
</organism>
<dbReference type="CDD" id="cd09080">
    <property type="entry name" value="TDP2"/>
    <property type="match status" value="1"/>
</dbReference>